<accession>R7ZMN1</accession>
<reference evidence="1 2" key="1">
    <citation type="submission" date="2013-02" db="EMBL/GenBank/DDBJ databases">
        <title>A novel strain isolated from Lonar lake, Maharashtra, India.</title>
        <authorList>
            <person name="Singh A."/>
        </authorList>
    </citation>
    <scope>NUCLEOTIDE SEQUENCE [LARGE SCALE GENOMIC DNA]</scope>
    <source>
        <strain evidence="1 2">AK24</strain>
    </source>
</reference>
<dbReference type="STRING" id="1232681.ADIS_4205"/>
<evidence type="ECO:0000313" key="1">
    <source>
        <dbReference type="EMBL" id="EON75337.1"/>
    </source>
</evidence>
<keyword evidence="2" id="KW-1185">Reference proteome</keyword>
<organism evidence="1 2">
    <name type="scientific">Lunatimonas lonarensis</name>
    <dbReference type="NCBI Taxonomy" id="1232681"/>
    <lineage>
        <taxon>Bacteria</taxon>
        <taxon>Pseudomonadati</taxon>
        <taxon>Bacteroidota</taxon>
        <taxon>Cytophagia</taxon>
        <taxon>Cytophagales</taxon>
        <taxon>Cyclobacteriaceae</taxon>
    </lineage>
</organism>
<dbReference type="Proteomes" id="UP000013909">
    <property type="component" value="Unassembled WGS sequence"/>
</dbReference>
<dbReference type="AlphaFoldDB" id="R7ZMN1"/>
<evidence type="ECO:0000313" key="2">
    <source>
        <dbReference type="Proteomes" id="UP000013909"/>
    </source>
</evidence>
<proteinExistence type="predicted"/>
<protein>
    <submittedName>
        <fullName evidence="1">Uncharacterized protein</fullName>
    </submittedName>
</protein>
<comment type="caution">
    <text evidence="1">The sequence shown here is derived from an EMBL/GenBank/DDBJ whole genome shotgun (WGS) entry which is preliminary data.</text>
</comment>
<name>R7ZMN1_9BACT</name>
<dbReference type="EMBL" id="AQHR01000108">
    <property type="protein sequence ID" value="EON75337.1"/>
    <property type="molecule type" value="Genomic_DNA"/>
</dbReference>
<gene>
    <name evidence="1" type="ORF">ADIS_4205</name>
</gene>
<sequence>MFGYYTLPCPFYLFFFHMETQLPVQHRPGEGIDDGKDIGMAPVPCDPDLLDVHLQYLQRCLRHHCPETHVLPLRAFVPGFEQLCGFHEPVDFLVVDDESEDKELKGHLAVAIVGIGVGLYFLYRFNDNIVGALPSAYRRVPEHRAGPSAAPPPCFWPVIILVAGDAQQLQHPVPFKSLADINRR</sequence>